<keyword evidence="1" id="KW-0732">Signal</keyword>
<comment type="caution">
    <text evidence="2">The sequence shown here is derived from an EMBL/GenBank/DDBJ whole genome shotgun (WGS) entry which is preliminary data.</text>
</comment>
<protein>
    <submittedName>
        <fullName evidence="2">Uncharacterized protein</fullName>
    </submittedName>
</protein>
<keyword evidence="3" id="KW-1185">Reference proteome</keyword>
<accession>A0ABR0EDV7</accession>
<sequence length="68" mass="7134">MKFTILTIITTLLTLTTAAPAPVTPANDLMTDPPMACYNIYCNPAVFGDAQCLDHGCGKCVVGVNKCA</sequence>
<organism evidence="2 3">
    <name type="scientific">Zasmidium cellare</name>
    <name type="common">Wine cellar mold</name>
    <name type="synonym">Racodium cellare</name>
    <dbReference type="NCBI Taxonomy" id="395010"/>
    <lineage>
        <taxon>Eukaryota</taxon>
        <taxon>Fungi</taxon>
        <taxon>Dikarya</taxon>
        <taxon>Ascomycota</taxon>
        <taxon>Pezizomycotina</taxon>
        <taxon>Dothideomycetes</taxon>
        <taxon>Dothideomycetidae</taxon>
        <taxon>Mycosphaerellales</taxon>
        <taxon>Mycosphaerellaceae</taxon>
        <taxon>Zasmidium</taxon>
    </lineage>
</organism>
<reference evidence="2 3" key="1">
    <citation type="journal article" date="2023" name="G3 (Bethesda)">
        <title>A chromosome-level genome assembly of Zasmidium syzygii isolated from banana leaves.</title>
        <authorList>
            <person name="van Westerhoven A.C."/>
            <person name="Mehrabi R."/>
            <person name="Talebi R."/>
            <person name="Steentjes M.B.F."/>
            <person name="Corcolon B."/>
            <person name="Chong P.A."/>
            <person name="Kema G.H.J."/>
            <person name="Seidl M.F."/>
        </authorList>
    </citation>
    <scope>NUCLEOTIDE SEQUENCE [LARGE SCALE GENOMIC DNA]</scope>
    <source>
        <strain evidence="2 3">P124</strain>
    </source>
</reference>
<evidence type="ECO:0000256" key="1">
    <source>
        <dbReference type="SAM" id="SignalP"/>
    </source>
</evidence>
<gene>
    <name evidence="2" type="ORF">PRZ48_009981</name>
</gene>
<feature type="chain" id="PRO_5046772618" evidence="1">
    <location>
        <begin position="19"/>
        <end position="68"/>
    </location>
</feature>
<proteinExistence type="predicted"/>
<dbReference type="Proteomes" id="UP001305779">
    <property type="component" value="Unassembled WGS sequence"/>
</dbReference>
<evidence type="ECO:0000313" key="2">
    <source>
        <dbReference type="EMBL" id="KAK4499466.1"/>
    </source>
</evidence>
<dbReference type="EMBL" id="JAXOVC010000007">
    <property type="protein sequence ID" value="KAK4499466.1"/>
    <property type="molecule type" value="Genomic_DNA"/>
</dbReference>
<feature type="signal peptide" evidence="1">
    <location>
        <begin position="1"/>
        <end position="18"/>
    </location>
</feature>
<name>A0ABR0EDV7_ZASCE</name>
<evidence type="ECO:0000313" key="3">
    <source>
        <dbReference type="Proteomes" id="UP001305779"/>
    </source>
</evidence>